<dbReference type="AlphaFoldDB" id="A0A562UVS3"/>
<dbReference type="OrthoDB" id="7505938at2"/>
<feature type="domain" description="PilZ" evidence="1">
    <location>
        <begin position="15"/>
        <end position="100"/>
    </location>
</feature>
<gene>
    <name evidence="2" type="ORF">JN10_1357</name>
</gene>
<reference evidence="2 3" key="1">
    <citation type="submission" date="2019-07" db="EMBL/GenBank/DDBJ databases">
        <title>Genomic Encyclopedia of Archaeal and Bacterial Type Strains, Phase II (KMG-II): from individual species to whole genera.</title>
        <authorList>
            <person name="Goeker M."/>
        </authorList>
    </citation>
    <scope>NUCLEOTIDE SEQUENCE [LARGE SCALE GENOMIC DNA]</scope>
    <source>
        <strain evidence="2 3">ATCC BAA-2084</strain>
    </source>
</reference>
<proteinExistence type="predicted"/>
<dbReference type="GO" id="GO:0035438">
    <property type="term" value="F:cyclic-di-GMP binding"/>
    <property type="evidence" value="ECO:0007669"/>
    <property type="project" value="InterPro"/>
</dbReference>
<protein>
    <submittedName>
        <fullName evidence="2">PilZ domain-containing protein</fullName>
    </submittedName>
</protein>
<comment type="caution">
    <text evidence="2">The sequence shown here is derived from an EMBL/GenBank/DDBJ whole genome shotgun (WGS) entry which is preliminary data.</text>
</comment>
<dbReference type="Pfam" id="PF07238">
    <property type="entry name" value="PilZ"/>
    <property type="match status" value="1"/>
</dbReference>
<evidence type="ECO:0000313" key="3">
    <source>
        <dbReference type="Proteomes" id="UP000320547"/>
    </source>
</evidence>
<dbReference type="InterPro" id="IPR009875">
    <property type="entry name" value="PilZ_domain"/>
</dbReference>
<accession>A0A562UVS3</accession>
<organism evidence="2 3">
    <name type="scientific">Altererythrobacter ishigakiensis</name>
    <dbReference type="NCBI Taxonomy" id="476157"/>
    <lineage>
        <taxon>Bacteria</taxon>
        <taxon>Pseudomonadati</taxon>
        <taxon>Pseudomonadota</taxon>
        <taxon>Alphaproteobacteria</taxon>
        <taxon>Sphingomonadales</taxon>
        <taxon>Erythrobacteraceae</taxon>
        <taxon>Altererythrobacter</taxon>
    </lineage>
</organism>
<dbReference type="Gene3D" id="2.40.10.220">
    <property type="entry name" value="predicted glycosyltransferase like domains"/>
    <property type="match status" value="1"/>
</dbReference>
<sequence length="127" mass="14480">MSSWQSFSSAPRVPRRNAARLRLDVPVRLRFVSRDSKASLKNISCTGAQIEVDKPPRIGEFGELKFGDTVAFFEVIWLSGKCIGVEFDQPLPKQDVTALRQTQTRPERLQRQRLENEARKWATGAIH</sequence>
<dbReference type="RefSeq" id="WP_083984758.1">
    <property type="nucleotide sequence ID" value="NZ_CP015963.1"/>
</dbReference>
<dbReference type="Proteomes" id="UP000320547">
    <property type="component" value="Unassembled WGS sequence"/>
</dbReference>
<dbReference type="EMBL" id="VLLK01000001">
    <property type="protein sequence ID" value="TWJ09715.1"/>
    <property type="molecule type" value="Genomic_DNA"/>
</dbReference>
<evidence type="ECO:0000259" key="1">
    <source>
        <dbReference type="Pfam" id="PF07238"/>
    </source>
</evidence>
<keyword evidence="3" id="KW-1185">Reference proteome</keyword>
<evidence type="ECO:0000313" key="2">
    <source>
        <dbReference type="EMBL" id="TWJ09715.1"/>
    </source>
</evidence>
<dbReference type="SUPFAM" id="SSF141371">
    <property type="entry name" value="PilZ domain-like"/>
    <property type="match status" value="1"/>
</dbReference>
<name>A0A562UVS3_9SPHN</name>